<dbReference type="EMBL" id="CAKP01000017">
    <property type="protein sequence ID" value="CCC58016.1"/>
    <property type="molecule type" value="Genomic_DNA"/>
</dbReference>
<comment type="caution">
    <text evidence="2">The sequence shown here is derived from an EMBL/GenBank/DDBJ whole genome shotgun (WGS) entry which is preliminary data.</text>
</comment>
<keyword evidence="3" id="KW-1185">Reference proteome</keyword>
<organism evidence="2 3">
    <name type="scientific">Caloramator australicus RC3</name>
    <dbReference type="NCBI Taxonomy" id="857293"/>
    <lineage>
        <taxon>Bacteria</taxon>
        <taxon>Bacillati</taxon>
        <taxon>Bacillota</taxon>
        <taxon>Clostridia</taxon>
        <taxon>Eubacteriales</taxon>
        <taxon>Clostridiaceae</taxon>
        <taxon>Caloramator</taxon>
    </lineage>
</organism>
<keyword evidence="1" id="KW-0472">Membrane</keyword>
<feature type="transmembrane region" description="Helical" evidence="1">
    <location>
        <begin position="37"/>
        <end position="58"/>
    </location>
</feature>
<evidence type="ECO:0000256" key="1">
    <source>
        <dbReference type="SAM" id="Phobius"/>
    </source>
</evidence>
<evidence type="ECO:0000313" key="3">
    <source>
        <dbReference type="Proteomes" id="UP000007652"/>
    </source>
</evidence>
<proteinExistence type="predicted"/>
<keyword evidence="1" id="KW-0812">Transmembrane</keyword>
<feature type="transmembrane region" description="Helical" evidence="1">
    <location>
        <begin position="65"/>
        <end position="88"/>
    </location>
</feature>
<keyword evidence="1" id="KW-1133">Transmembrane helix</keyword>
<dbReference type="STRING" id="857293.CAAU_0367"/>
<feature type="transmembrane region" description="Helical" evidence="1">
    <location>
        <begin position="12"/>
        <end position="31"/>
    </location>
</feature>
<evidence type="ECO:0000313" key="2">
    <source>
        <dbReference type="EMBL" id="CCC58016.1"/>
    </source>
</evidence>
<feature type="transmembrane region" description="Helical" evidence="1">
    <location>
        <begin position="94"/>
        <end position="115"/>
    </location>
</feature>
<name>G0V4H6_9CLOT</name>
<dbReference type="Proteomes" id="UP000007652">
    <property type="component" value="Unassembled WGS sequence"/>
</dbReference>
<sequence>MVRIYALLKRKFWIFIYIAILISFLIILFNRKITLDFIFGFILGLFNFFNQVFLFQYIINKGKKFIKVFTFLFVVRYLAFSIILILYVEKYNANIFMVFFGIAVIYISILGNSIIDIIKKIS</sequence>
<accession>G0V4H6</accession>
<dbReference type="AlphaFoldDB" id="G0V4H6"/>
<gene>
    <name evidence="2" type="ORF">CAAU_0367</name>
</gene>
<dbReference type="RefSeq" id="WP_008907734.1">
    <property type="nucleotide sequence ID" value="NZ_CAKP01000017.1"/>
</dbReference>
<protein>
    <submittedName>
        <fullName evidence="2">Uncharacterized protein</fullName>
    </submittedName>
</protein>
<reference evidence="2 3" key="1">
    <citation type="journal article" date="2011" name="J. Bacteriol.">
        <title>Draft genome sequence of Caloramator australicus strain RC3T, a thermoanaerobe from the Great Artesian Basin of Australia.</title>
        <authorList>
            <person name="Ogg C.D."/>
            <person name="Patel B.K.C."/>
        </authorList>
    </citation>
    <scope>NUCLEOTIDE SEQUENCE [LARGE SCALE GENOMIC DNA]</scope>
    <source>
        <strain evidence="2 3">RC3</strain>
    </source>
</reference>